<dbReference type="EC" id="5.4.99.-" evidence="6"/>
<dbReference type="Pfam" id="PF00849">
    <property type="entry name" value="PseudoU_synth_2"/>
    <property type="match status" value="1"/>
</dbReference>
<dbReference type="CDD" id="cd00165">
    <property type="entry name" value="S4"/>
    <property type="match status" value="1"/>
</dbReference>
<dbReference type="GO" id="GO:0000455">
    <property type="term" value="P:enzyme-directed rRNA pseudouridine synthesis"/>
    <property type="evidence" value="ECO:0007669"/>
    <property type="project" value="UniProtKB-ARBA"/>
</dbReference>
<dbReference type="SUPFAM" id="SSF55120">
    <property type="entry name" value="Pseudouridine synthase"/>
    <property type="match status" value="1"/>
</dbReference>
<dbReference type="CDD" id="cd02869">
    <property type="entry name" value="PseudoU_synth_RluA_like"/>
    <property type="match status" value="1"/>
</dbReference>
<dbReference type="PROSITE" id="PS50889">
    <property type="entry name" value="S4"/>
    <property type="match status" value="1"/>
</dbReference>
<reference evidence="8" key="1">
    <citation type="submission" date="2021-03" db="EMBL/GenBank/DDBJ databases">
        <title>Proteiniclasticum marinus sp. nov., isolated from tidal flat sediment.</title>
        <authorList>
            <person name="Namirimu T."/>
            <person name="Yang J.-A."/>
            <person name="Yang S.-H."/>
            <person name="Kim Y.-J."/>
            <person name="Kwon K.K."/>
        </authorList>
    </citation>
    <scope>NUCLEOTIDE SEQUENCE</scope>
    <source>
        <strain evidence="8">SCR006</strain>
    </source>
</reference>
<name>A0A939H919_9CLOT</name>
<gene>
    <name evidence="8" type="ORF">J3A84_04035</name>
</gene>
<dbReference type="AlphaFoldDB" id="A0A939H919"/>
<dbReference type="SUPFAM" id="SSF55174">
    <property type="entry name" value="Alpha-L RNA-binding motif"/>
    <property type="match status" value="1"/>
</dbReference>
<keyword evidence="3 6" id="KW-0413">Isomerase</keyword>
<dbReference type="GO" id="GO:0003723">
    <property type="term" value="F:RNA binding"/>
    <property type="evidence" value="ECO:0007669"/>
    <property type="project" value="UniProtKB-KW"/>
</dbReference>
<proteinExistence type="inferred from homology"/>
<evidence type="ECO:0000256" key="3">
    <source>
        <dbReference type="ARBA" id="ARBA00023235"/>
    </source>
</evidence>
<dbReference type="InterPro" id="IPR036986">
    <property type="entry name" value="S4_RNA-bd_sf"/>
</dbReference>
<feature type="active site" evidence="4">
    <location>
        <position position="143"/>
    </location>
</feature>
<comment type="caution">
    <text evidence="8">The sequence shown here is derived from an EMBL/GenBank/DDBJ whole genome shotgun (WGS) entry which is preliminary data.</text>
</comment>
<dbReference type="Gene3D" id="3.30.2350.10">
    <property type="entry name" value="Pseudouridine synthase"/>
    <property type="match status" value="1"/>
</dbReference>
<evidence type="ECO:0000313" key="9">
    <source>
        <dbReference type="Proteomes" id="UP000664218"/>
    </source>
</evidence>
<dbReference type="Gene3D" id="3.10.290.10">
    <property type="entry name" value="RNA-binding S4 domain"/>
    <property type="match status" value="1"/>
</dbReference>
<dbReference type="PANTHER" id="PTHR21600:SF83">
    <property type="entry name" value="PSEUDOURIDYLATE SYNTHASE RPUSD4, MITOCHONDRIAL"/>
    <property type="match status" value="1"/>
</dbReference>
<evidence type="ECO:0000256" key="1">
    <source>
        <dbReference type="ARBA" id="ARBA00000073"/>
    </source>
</evidence>
<dbReference type="Proteomes" id="UP000664218">
    <property type="component" value="Unassembled WGS sequence"/>
</dbReference>
<feature type="domain" description="RNA-binding S4" evidence="7">
    <location>
        <begin position="12"/>
        <end position="73"/>
    </location>
</feature>
<dbReference type="RefSeq" id="WP_207598729.1">
    <property type="nucleotide sequence ID" value="NZ_JAFNJU010000002.1"/>
</dbReference>
<dbReference type="InterPro" id="IPR002942">
    <property type="entry name" value="S4_RNA-bd"/>
</dbReference>
<dbReference type="PANTHER" id="PTHR21600">
    <property type="entry name" value="MITOCHONDRIAL RNA PSEUDOURIDINE SYNTHASE"/>
    <property type="match status" value="1"/>
</dbReference>
<evidence type="ECO:0000256" key="6">
    <source>
        <dbReference type="RuleBase" id="RU362028"/>
    </source>
</evidence>
<comment type="catalytic activity">
    <reaction evidence="1 6">
        <text>a uridine in RNA = a pseudouridine in RNA</text>
        <dbReference type="Rhea" id="RHEA:48348"/>
        <dbReference type="Rhea" id="RHEA-COMP:12068"/>
        <dbReference type="Rhea" id="RHEA-COMP:12069"/>
        <dbReference type="ChEBI" id="CHEBI:65314"/>
        <dbReference type="ChEBI" id="CHEBI:65315"/>
    </reaction>
</comment>
<evidence type="ECO:0000256" key="2">
    <source>
        <dbReference type="ARBA" id="ARBA00010876"/>
    </source>
</evidence>
<dbReference type="Pfam" id="PF01479">
    <property type="entry name" value="S4"/>
    <property type="match status" value="1"/>
</dbReference>
<evidence type="ECO:0000313" key="8">
    <source>
        <dbReference type="EMBL" id="MBO1264213.1"/>
    </source>
</evidence>
<dbReference type="InterPro" id="IPR020103">
    <property type="entry name" value="PsdUridine_synth_cat_dom_sf"/>
</dbReference>
<sequence>MRIEIGPNEAGQRLDKFLRKYLKDVPLSAIFKTIRKGDVRINGTKGKEKTFLEEGDVIEIKYLYSDAPKAKAKVYDVEPEFKVTFEDENILMVEKWPGILVHKDNEGSDPTLTDQVLTYLYRKGEFDPKEEKTFSPSPVNRLDRNTSGIVIYGKNYEALKALNEMIRDGRIVKNYLAIVKGRIKDGEYRAYIEKRTDDNLSSVSDTAGPGKKEIAMTVKTEESTGQFSLVELDLLTGRSHQLRAHLASLGNPIIGDPKYGDKEVNNYLINKYHLTFQFLYAYKVTFKNPDGKLEYLGNKVVAEKLPPLLKKIKSDLFKFDL</sequence>
<dbReference type="InterPro" id="IPR006145">
    <property type="entry name" value="PsdUridine_synth_RsuA/RluA"/>
</dbReference>
<evidence type="ECO:0000256" key="4">
    <source>
        <dbReference type="PIRSR" id="PIRSR606225-1"/>
    </source>
</evidence>
<keyword evidence="5" id="KW-0694">RNA-binding</keyword>
<comment type="function">
    <text evidence="6">Responsible for synthesis of pseudouridine from uracil.</text>
</comment>
<dbReference type="InterPro" id="IPR050188">
    <property type="entry name" value="RluA_PseudoU_synthase"/>
</dbReference>
<dbReference type="InterPro" id="IPR006225">
    <property type="entry name" value="PsdUridine_synth_RluC/D"/>
</dbReference>
<dbReference type="EMBL" id="JAFNJU010000002">
    <property type="protein sequence ID" value="MBO1264213.1"/>
    <property type="molecule type" value="Genomic_DNA"/>
</dbReference>
<keyword evidence="9" id="KW-1185">Reference proteome</keyword>
<protein>
    <recommendedName>
        <fullName evidence="6">Pseudouridine synthase</fullName>
        <ecNumber evidence="6">5.4.99.-</ecNumber>
    </recommendedName>
</protein>
<accession>A0A939H919</accession>
<dbReference type="GO" id="GO:0120159">
    <property type="term" value="F:rRNA pseudouridine synthase activity"/>
    <property type="evidence" value="ECO:0007669"/>
    <property type="project" value="UniProtKB-ARBA"/>
</dbReference>
<dbReference type="SMART" id="SM00363">
    <property type="entry name" value="S4"/>
    <property type="match status" value="1"/>
</dbReference>
<organism evidence="8 9">
    <name type="scientific">Proteiniclasticum aestuarii</name>
    <dbReference type="NCBI Taxonomy" id="2817862"/>
    <lineage>
        <taxon>Bacteria</taxon>
        <taxon>Bacillati</taxon>
        <taxon>Bacillota</taxon>
        <taxon>Clostridia</taxon>
        <taxon>Eubacteriales</taxon>
        <taxon>Clostridiaceae</taxon>
        <taxon>Proteiniclasticum</taxon>
    </lineage>
</organism>
<comment type="similarity">
    <text evidence="2 6">Belongs to the pseudouridine synthase RluA family.</text>
</comment>
<evidence type="ECO:0000259" key="7">
    <source>
        <dbReference type="SMART" id="SM00363"/>
    </source>
</evidence>
<dbReference type="NCBIfam" id="TIGR00005">
    <property type="entry name" value="rluA_subfam"/>
    <property type="match status" value="1"/>
</dbReference>
<evidence type="ECO:0000256" key="5">
    <source>
        <dbReference type="PROSITE-ProRule" id="PRU00182"/>
    </source>
</evidence>